<dbReference type="Gene3D" id="2.40.160.50">
    <property type="entry name" value="membrane protein fhac: a member of the omp85/tpsb transporter family"/>
    <property type="match status" value="1"/>
</dbReference>
<feature type="domain" description="Haemolysin activator HlyB C-terminal" evidence="1">
    <location>
        <begin position="302"/>
        <end position="506"/>
    </location>
</feature>
<name>A0A1M6WB53_9FLAO</name>
<sequence length="543" mass="62716">MMRFWIYIFFCFLTNLFVFGQEKTFHFYRFNEDTNTYVKDFENSNLKTTLDSLQKIGYYTLTLDSIQDENVYLNKGKLYQNIWVKDNQLFNNKNNFFPTNNLDSILSSISKKNIQEGFTFAQIKIIPNGYLENEPKVELVLDKGNQRKVDGVRAVGYDKLSKGYIKHGLNIKKGEIFNEEKLQNISSLMQQTRFIAEVQKPKTLFKQDSTIVYLYPKKVNSNYFDGVLGFGTDDNGDFRLNGNIQLSLNNVFNNFEEIKLNWIGTANKNTSLDIAVKVPYLFKSAIGSETNFKLFKQDSVFVNLNFSERLYYNLNLNSSIGVSGIIQSSNFLLDDNESLRANYDDFSKMGVGLNYQYLLHHPFLLMEGKSMLNVFVNSIRKKEKNFSWTEDLENKKVNQIEVGLKTFRLFELSSKHFLKTSAEFTGLLTKDNDFSENELYRIGGFGSFRGFNEQSIVANMYGFLSVDYRFVPNEAFYIGLFSDYGFIENKRANINTSLLSFGTGISFLTKLGIFNLSYAVGKTDNTSFDFKESKIHFGILSQF</sequence>
<evidence type="ECO:0000313" key="3">
    <source>
        <dbReference type="Proteomes" id="UP000184120"/>
    </source>
</evidence>
<evidence type="ECO:0000313" key="2">
    <source>
        <dbReference type="EMBL" id="SHK90964.1"/>
    </source>
</evidence>
<dbReference type="InterPro" id="IPR005565">
    <property type="entry name" value="Hemolysn_activator_HlyB_C"/>
</dbReference>
<accession>A0A1M6WB53</accession>
<organism evidence="2 3">
    <name type="scientific">Chishuiella changwenlii</name>
    <dbReference type="NCBI Taxonomy" id="1434701"/>
    <lineage>
        <taxon>Bacteria</taxon>
        <taxon>Pseudomonadati</taxon>
        <taxon>Bacteroidota</taxon>
        <taxon>Flavobacteriia</taxon>
        <taxon>Flavobacteriales</taxon>
        <taxon>Weeksellaceae</taxon>
        <taxon>Chishuiella</taxon>
    </lineage>
</organism>
<dbReference type="EMBL" id="FRBH01000004">
    <property type="protein sequence ID" value="SHK90964.1"/>
    <property type="molecule type" value="Genomic_DNA"/>
</dbReference>
<evidence type="ECO:0000259" key="1">
    <source>
        <dbReference type="Pfam" id="PF03865"/>
    </source>
</evidence>
<gene>
    <name evidence="2" type="ORF">SAMN05443634_104237</name>
</gene>
<reference evidence="3" key="1">
    <citation type="submission" date="2016-11" db="EMBL/GenBank/DDBJ databases">
        <authorList>
            <person name="Varghese N."/>
            <person name="Submissions S."/>
        </authorList>
    </citation>
    <scope>NUCLEOTIDE SEQUENCE [LARGE SCALE GENOMIC DNA]</scope>
    <source>
        <strain evidence="3">DSM 27989</strain>
    </source>
</reference>
<dbReference type="Pfam" id="PF03865">
    <property type="entry name" value="ShlB"/>
    <property type="match status" value="1"/>
</dbReference>
<dbReference type="STRING" id="1434701.SAMN05443634_104237"/>
<protein>
    <submittedName>
        <fullName evidence="2">Outer membrane protein assembly factor BamA</fullName>
    </submittedName>
</protein>
<dbReference type="AlphaFoldDB" id="A0A1M6WB53"/>
<dbReference type="Proteomes" id="UP000184120">
    <property type="component" value="Unassembled WGS sequence"/>
</dbReference>
<proteinExistence type="predicted"/>